<reference evidence="4" key="2">
    <citation type="submission" date="2025-08" db="UniProtKB">
        <authorList>
            <consortium name="RefSeq"/>
        </authorList>
    </citation>
    <scope>IDENTIFICATION</scope>
</reference>
<keyword evidence="3" id="KW-1185">Reference proteome</keyword>
<dbReference type="PANTHER" id="PTHR31672:SF13">
    <property type="entry name" value="F-BOX PROTEIN CPR30-LIKE"/>
    <property type="match status" value="1"/>
</dbReference>
<evidence type="ECO:0000256" key="1">
    <source>
        <dbReference type="SAM" id="MobiDB-lite"/>
    </source>
</evidence>
<sequence>MESRGDEVIPRHPKQSKPTNPAHFLSVLNQDSLLPMPNLPAELILEILLKLPVKSLLQFRSVSKSWLSLISSPEFVKARLSLSTSNKTYTHHGVITKASNTSRGVEDCSICSLLYDSVPESFELDNPGKNPNAFPLFVGSVNGLVCLAINLFYGLDCFIIWNPSIKKYKKLPYEEHIVPYFTFGFAYDEFEDDYKIVGIFPIYDYAILCRIEVKIYSLKNDSWKRVKNYKGAELLGDSAKFVNGNFHWLDKHWNIISMDLADEKWEEVDQPCCFKGCGFLKLGVFESDLSVFCNYAWTHVDVWVMKEYGVKESWTKMFTVKSPEDSGGRIFYPIILMSNEGEILLKFGSRFVKYNPKDDSIRYLDVTKLAPCLEVQIYVKSLVCPFY</sequence>
<dbReference type="RefSeq" id="XP_015087268.1">
    <property type="nucleotide sequence ID" value="XM_015231782.2"/>
</dbReference>
<protein>
    <submittedName>
        <fullName evidence="4">F-box/kelch-repeat protein At3g23880-like</fullName>
    </submittedName>
</protein>
<dbReference type="GeneID" id="107030511"/>
<dbReference type="Pfam" id="PF00646">
    <property type="entry name" value="F-box"/>
    <property type="match status" value="1"/>
</dbReference>
<feature type="domain" description="F-box" evidence="2">
    <location>
        <begin position="33"/>
        <end position="80"/>
    </location>
</feature>
<dbReference type="PROSITE" id="PS50181">
    <property type="entry name" value="FBOX"/>
    <property type="match status" value="1"/>
</dbReference>
<proteinExistence type="predicted"/>
<reference evidence="3" key="1">
    <citation type="journal article" date="2014" name="Nat. Genet.">
        <title>The genome of the stress-tolerant wild tomato species Solanum pennellii.</title>
        <authorList>
            <person name="Bolger A."/>
            <person name="Scossa F."/>
            <person name="Bolger M.E."/>
            <person name="Lanz C."/>
            <person name="Maumus F."/>
            <person name="Tohge T."/>
            <person name="Quesneville H."/>
            <person name="Alseekh S."/>
            <person name="Sorensen I."/>
            <person name="Lichtenstein G."/>
            <person name="Fich E.A."/>
            <person name="Conte M."/>
            <person name="Keller H."/>
            <person name="Schneeberger K."/>
            <person name="Schwacke R."/>
            <person name="Ofner I."/>
            <person name="Vrebalov J."/>
            <person name="Xu Y."/>
            <person name="Osorio S."/>
            <person name="Aflitos S.A."/>
            <person name="Schijlen E."/>
            <person name="Jimenez-Gomez J.M."/>
            <person name="Ryngajllo M."/>
            <person name="Kimura S."/>
            <person name="Kumar R."/>
            <person name="Koenig D."/>
            <person name="Headland L.R."/>
            <person name="Maloof J.N."/>
            <person name="Sinha N."/>
            <person name="van Ham R.C."/>
            <person name="Lankhorst R.K."/>
            <person name="Mao L."/>
            <person name="Vogel A."/>
            <person name="Arsova B."/>
            <person name="Panstruga R."/>
            <person name="Fei Z."/>
            <person name="Rose J.K."/>
            <person name="Zamir D."/>
            <person name="Carrari F."/>
            <person name="Giovannoni J.J."/>
            <person name="Weigel D."/>
            <person name="Usadel B."/>
            <person name="Fernie A.R."/>
        </authorList>
    </citation>
    <scope>NUCLEOTIDE SEQUENCE [LARGE SCALE GENOMIC DNA]</scope>
    <source>
        <strain evidence="3">cv. LA0716</strain>
    </source>
</reference>
<dbReference type="InterPro" id="IPR036047">
    <property type="entry name" value="F-box-like_dom_sf"/>
</dbReference>
<feature type="compositionally biased region" description="Basic and acidic residues" evidence="1">
    <location>
        <begin position="1"/>
        <end position="10"/>
    </location>
</feature>
<dbReference type="InterPro" id="IPR050796">
    <property type="entry name" value="SCF_F-box_component"/>
</dbReference>
<dbReference type="SUPFAM" id="SSF81383">
    <property type="entry name" value="F-box domain"/>
    <property type="match status" value="1"/>
</dbReference>
<dbReference type="NCBIfam" id="TIGR01640">
    <property type="entry name" value="F_box_assoc_1"/>
    <property type="match status" value="1"/>
</dbReference>
<name>A0ABM1HLF8_SOLPN</name>
<dbReference type="InterPro" id="IPR017451">
    <property type="entry name" value="F-box-assoc_interact_dom"/>
</dbReference>
<dbReference type="SMART" id="SM00256">
    <property type="entry name" value="FBOX"/>
    <property type="match status" value="1"/>
</dbReference>
<evidence type="ECO:0000313" key="3">
    <source>
        <dbReference type="Proteomes" id="UP000694930"/>
    </source>
</evidence>
<accession>A0ABM1HLF8</accession>
<gene>
    <name evidence="4" type="primary">LOC107030511</name>
</gene>
<dbReference type="Gene3D" id="1.20.1280.50">
    <property type="match status" value="1"/>
</dbReference>
<dbReference type="Proteomes" id="UP000694930">
    <property type="component" value="Chromosome 9"/>
</dbReference>
<dbReference type="Pfam" id="PF07734">
    <property type="entry name" value="FBA_1"/>
    <property type="match status" value="1"/>
</dbReference>
<evidence type="ECO:0000259" key="2">
    <source>
        <dbReference type="PROSITE" id="PS50181"/>
    </source>
</evidence>
<organism evidence="3 4">
    <name type="scientific">Solanum pennellii</name>
    <name type="common">Tomato</name>
    <name type="synonym">Lycopersicon pennellii</name>
    <dbReference type="NCBI Taxonomy" id="28526"/>
    <lineage>
        <taxon>Eukaryota</taxon>
        <taxon>Viridiplantae</taxon>
        <taxon>Streptophyta</taxon>
        <taxon>Embryophyta</taxon>
        <taxon>Tracheophyta</taxon>
        <taxon>Spermatophyta</taxon>
        <taxon>Magnoliopsida</taxon>
        <taxon>eudicotyledons</taxon>
        <taxon>Gunneridae</taxon>
        <taxon>Pentapetalae</taxon>
        <taxon>asterids</taxon>
        <taxon>lamiids</taxon>
        <taxon>Solanales</taxon>
        <taxon>Solanaceae</taxon>
        <taxon>Solanoideae</taxon>
        <taxon>Solaneae</taxon>
        <taxon>Solanum</taxon>
        <taxon>Solanum subgen. Lycopersicon</taxon>
    </lineage>
</organism>
<dbReference type="InterPro" id="IPR006527">
    <property type="entry name" value="F-box-assoc_dom_typ1"/>
</dbReference>
<evidence type="ECO:0000313" key="4">
    <source>
        <dbReference type="RefSeq" id="XP_015087268.1"/>
    </source>
</evidence>
<dbReference type="InterPro" id="IPR001810">
    <property type="entry name" value="F-box_dom"/>
</dbReference>
<dbReference type="PANTHER" id="PTHR31672">
    <property type="entry name" value="BNACNNG10540D PROTEIN"/>
    <property type="match status" value="1"/>
</dbReference>
<feature type="region of interest" description="Disordered" evidence="1">
    <location>
        <begin position="1"/>
        <end position="22"/>
    </location>
</feature>